<protein>
    <submittedName>
        <fullName evidence="4">Ras guanine nucleotide exchange factor P</fullName>
    </submittedName>
</protein>
<feature type="transmembrane region" description="Helical" evidence="2">
    <location>
        <begin position="6"/>
        <end position="29"/>
    </location>
</feature>
<feature type="region of interest" description="Disordered" evidence="1">
    <location>
        <begin position="144"/>
        <end position="234"/>
    </location>
</feature>
<evidence type="ECO:0000313" key="3">
    <source>
        <dbReference type="Proteomes" id="UP000694888"/>
    </source>
</evidence>
<feature type="compositionally biased region" description="Basic and acidic residues" evidence="1">
    <location>
        <begin position="68"/>
        <end position="80"/>
    </location>
</feature>
<dbReference type="Proteomes" id="UP000694888">
    <property type="component" value="Unplaced"/>
</dbReference>
<gene>
    <name evidence="4" type="primary">LOC101856433</name>
</gene>
<sequence length="362" mass="40251">MVNESVYVAVAIACVVALLLVAVLIIYCIKKHQDKEMMRQAQEERARRERHRRQLMRSHIVRPPAYDPNRREVIPYDREPVPYSPPPAYKEMATPTPPRETQTVGIGGGTYPPPVYEPVPTVSRNVAPAATVYSNSHNYMTSYTTANSNMPSHLNSSGNHQQLRNINSNSNSNSNSNNYSNNDNNNSALNFSSQPTHTQSARELSGAVPSTIVVAPSNPNRASLPAERRRPQSRTLRLVDAADAHNNNRYANTSNRNGIILSVNSSNVQRMNAANQQYTEENSSAFQRRNNVEPRQSQNYATLNHSQSRNAFSVDTGSASTQTGQPNPYAAQVANAETNYSNLRNNYSHTRTSRAIEDLSLI</sequence>
<evidence type="ECO:0000256" key="1">
    <source>
        <dbReference type="SAM" id="MobiDB-lite"/>
    </source>
</evidence>
<keyword evidence="2" id="KW-0472">Membrane</keyword>
<feature type="compositionally biased region" description="Low complexity" evidence="1">
    <location>
        <begin position="165"/>
        <end position="193"/>
    </location>
</feature>
<proteinExistence type="predicted"/>
<keyword evidence="3" id="KW-1185">Reference proteome</keyword>
<keyword evidence="2" id="KW-1133">Transmembrane helix</keyword>
<accession>A0ABM1VUN4</accession>
<evidence type="ECO:0000313" key="4">
    <source>
        <dbReference type="RefSeq" id="XP_035826126.1"/>
    </source>
</evidence>
<reference evidence="4" key="1">
    <citation type="submission" date="2025-08" db="UniProtKB">
        <authorList>
            <consortium name="RefSeq"/>
        </authorList>
    </citation>
    <scope>IDENTIFICATION</scope>
</reference>
<dbReference type="GeneID" id="101856433"/>
<organism evidence="3 4">
    <name type="scientific">Aplysia californica</name>
    <name type="common">California sea hare</name>
    <dbReference type="NCBI Taxonomy" id="6500"/>
    <lineage>
        <taxon>Eukaryota</taxon>
        <taxon>Metazoa</taxon>
        <taxon>Spiralia</taxon>
        <taxon>Lophotrochozoa</taxon>
        <taxon>Mollusca</taxon>
        <taxon>Gastropoda</taxon>
        <taxon>Heterobranchia</taxon>
        <taxon>Euthyneura</taxon>
        <taxon>Tectipleura</taxon>
        <taxon>Aplysiida</taxon>
        <taxon>Aplysioidea</taxon>
        <taxon>Aplysiidae</taxon>
        <taxon>Aplysia</taxon>
    </lineage>
</organism>
<feature type="region of interest" description="Disordered" evidence="1">
    <location>
        <begin position="66"/>
        <end position="102"/>
    </location>
</feature>
<evidence type="ECO:0000256" key="2">
    <source>
        <dbReference type="SAM" id="Phobius"/>
    </source>
</evidence>
<name>A0ABM1VUN4_APLCA</name>
<dbReference type="RefSeq" id="XP_035826126.1">
    <property type="nucleotide sequence ID" value="XM_035970233.1"/>
</dbReference>
<keyword evidence="2" id="KW-0812">Transmembrane</keyword>
<feature type="compositionally biased region" description="Polar residues" evidence="1">
    <location>
        <begin position="144"/>
        <end position="164"/>
    </location>
</feature>